<dbReference type="Ensembl" id="ENSCCRT00015104812.1">
    <property type="protein sequence ID" value="ENSCCRP00015101536.1"/>
    <property type="gene ID" value="ENSCCRG00015040682.1"/>
</dbReference>
<dbReference type="AlphaFoldDB" id="A0A8C2A9R2"/>
<dbReference type="Proteomes" id="UP000694700">
    <property type="component" value="Unplaced"/>
</dbReference>
<evidence type="ECO:0000313" key="2">
    <source>
        <dbReference type="Proteomes" id="UP000694700"/>
    </source>
</evidence>
<proteinExistence type="predicted"/>
<accession>A0A8C2A9R2</accession>
<organism evidence="1 2">
    <name type="scientific">Cyprinus carpio</name>
    <name type="common">Common carp</name>
    <dbReference type="NCBI Taxonomy" id="7962"/>
    <lineage>
        <taxon>Eukaryota</taxon>
        <taxon>Metazoa</taxon>
        <taxon>Chordata</taxon>
        <taxon>Craniata</taxon>
        <taxon>Vertebrata</taxon>
        <taxon>Euteleostomi</taxon>
        <taxon>Actinopterygii</taxon>
        <taxon>Neopterygii</taxon>
        <taxon>Teleostei</taxon>
        <taxon>Ostariophysi</taxon>
        <taxon>Cypriniformes</taxon>
        <taxon>Cyprinidae</taxon>
        <taxon>Cyprininae</taxon>
        <taxon>Cyprinus</taxon>
    </lineage>
</organism>
<protein>
    <submittedName>
        <fullName evidence="1">Uncharacterized protein</fullName>
    </submittedName>
</protein>
<name>A0A8C2A9R2_CYPCA</name>
<reference evidence="1" key="1">
    <citation type="submission" date="2025-08" db="UniProtKB">
        <authorList>
            <consortium name="Ensembl"/>
        </authorList>
    </citation>
    <scope>IDENTIFICATION</scope>
</reference>
<evidence type="ECO:0000313" key="1">
    <source>
        <dbReference type="Ensembl" id="ENSCCRP00015101536.1"/>
    </source>
</evidence>
<sequence length="105" mass="12102">MWDHSNQEQLLSSSQNEKALWRRNHSPTWLRSINLMSGCTCRLFIPVCTEGWLRYAKFTSQNSLAFSLKVIADWILHCCHSSFYPSRASPWDSRPVSGTGVAHHH</sequence>